<accession>A0A8X6YUN4</accession>
<name>A0A8X6YUN4_9ARAC</name>
<evidence type="ECO:0000313" key="1">
    <source>
        <dbReference type="EMBL" id="GFY76787.1"/>
    </source>
</evidence>
<gene>
    <name evidence="1" type="ORF">TNIN_452701</name>
</gene>
<keyword evidence="2" id="KW-1185">Reference proteome</keyword>
<sequence length="89" mass="10329">MSVPNFSLIIPCMSLCPDQYKTPTAFQVRIHLRGLRNFNARCSSHNPTAFERDSMRENGVLEYSLLIRFKNKSNLSSRLTLPRELKNRT</sequence>
<dbReference type="Proteomes" id="UP000886998">
    <property type="component" value="Unassembled WGS sequence"/>
</dbReference>
<protein>
    <submittedName>
        <fullName evidence="1">Uncharacterized protein</fullName>
    </submittedName>
</protein>
<comment type="caution">
    <text evidence="1">The sequence shown here is derived from an EMBL/GenBank/DDBJ whole genome shotgun (WGS) entry which is preliminary data.</text>
</comment>
<reference evidence="1" key="1">
    <citation type="submission" date="2020-08" db="EMBL/GenBank/DDBJ databases">
        <title>Multicomponent nature underlies the extraordinary mechanical properties of spider dragline silk.</title>
        <authorList>
            <person name="Kono N."/>
            <person name="Nakamura H."/>
            <person name="Mori M."/>
            <person name="Yoshida Y."/>
            <person name="Ohtoshi R."/>
            <person name="Malay A.D."/>
            <person name="Moran D.A.P."/>
            <person name="Tomita M."/>
            <person name="Numata K."/>
            <person name="Arakawa K."/>
        </authorList>
    </citation>
    <scope>NUCLEOTIDE SEQUENCE</scope>
</reference>
<evidence type="ECO:0000313" key="2">
    <source>
        <dbReference type="Proteomes" id="UP000886998"/>
    </source>
</evidence>
<proteinExistence type="predicted"/>
<dbReference type="AlphaFoldDB" id="A0A8X6YUN4"/>
<dbReference type="EMBL" id="BMAV01022142">
    <property type="protein sequence ID" value="GFY76787.1"/>
    <property type="molecule type" value="Genomic_DNA"/>
</dbReference>
<organism evidence="1 2">
    <name type="scientific">Trichonephila inaurata madagascariensis</name>
    <dbReference type="NCBI Taxonomy" id="2747483"/>
    <lineage>
        <taxon>Eukaryota</taxon>
        <taxon>Metazoa</taxon>
        <taxon>Ecdysozoa</taxon>
        <taxon>Arthropoda</taxon>
        <taxon>Chelicerata</taxon>
        <taxon>Arachnida</taxon>
        <taxon>Araneae</taxon>
        <taxon>Araneomorphae</taxon>
        <taxon>Entelegynae</taxon>
        <taxon>Araneoidea</taxon>
        <taxon>Nephilidae</taxon>
        <taxon>Trichonephila</taxon>
        <taxon>Trichonephila inaurata</taxon>
    </lineage>
</organism>